<dbReference type="KEGG" id="sbal:HUE88_11450"/>
<gene>
    <name evidence="3" type="ORF">HUE88_11450</name>
</gene>
<dbReference type="InterPro" id="IPR011600">
    <property type="entry name" value="Pept_C14_caspase"/>
</dbReference>
<dbReference type="InterPro" id="IPR029030">
    <property type="entry name" value="Caspase-like_dom_sf"/>
</dbReference>
<evidence type="ECO:0000256" key="1">
    <source>
        <dbReference type="SAM" id="SignalP"/>
    </source>
</evidence>
<reference evidence="3 4" key="1">
    <citation type="submission" date="2020-05" db="EMBL/GenBank/DDBJ databases">
        <title>Sulfurimonas marisnigri, sp. nov., and Sulfurimonas baltica, sp. nov., manganese oxide reducing chemolithoautotrophs of the class Epsilonproteobacteria isolated from the pelagic redoxclines of the Black and Baltic Seas and emended description of the genus Sulfurimonas.</title>
        <authorList>
            <person name="Henkel J.V."/>
            <person name="Laudan C."/>
            <person name="Werner J."/>
            <person name="Neu T."/>
            <person name="Plewe S."/>
            <person name="Sproer C."/>
            <person name="Bunk B."/>
            <person name="Schulz-Vogt H.N."/>
        </authorList>
    </citation>
    <scope>NUCLEOTIDE SEQUENCE [LARGE SCALE GENOMIC DNA]</scope>
    <source>
        <strain evidence="3 4">GD2</strain>
    </source>
</reference>
<dbReference type="Gene3D" id="3.40.50.1460">
    <property type="match status" value="1"/>
</dbReference>
<feature type="chain" id="PRO_5032680388" evidence="1">
    <location>
        <begin position="23"/>
        <end position="360"/>
    </location>
</feature>
<feature type="signal peptide" evidence="1">
    <location>
        <begin position="1"/>
        <end position="22"/>
    </location>
</feature>
<dbReference type="GO" id="GO:0006508">
    <property type="term" value="P:proteolysis"/>
    <property type="evidence" value="ECO:0007669"/>
    <property type="project" value="InterPro"/>
</dbReference>
<dbReference type="Pfam" id="PF00656">
    <property type="entry name" value="Peptidase_C14"/>
    <property type="match status" value="1"/>
</dbReference>
<organism evidence="3 4">
    <name type="scientific">Candidatus Sulfurimonas baltica</name>
    <dbReference type="NCBI Taxonomy" id="2740404"/>
    <lineage>
        <taxon>Bacteria</taxon>
        <taxon>Pseudomonadati</taxon>
        <taxon>Campylobacterota</taxon>
        <taxon>Epsilonproteobacteria</taxon>
        <taxon>Campylobacterales</taxon>
        <taxon>Sulfurimonadaceae</taxon>
        <taxon>Sulfurimonas</taxon>
    </lineage>
</organism>
<evidence type="ECO:0000313" key="3">
    <source>
        <dbReference type="EMBL" id="QOY51704.1"/>
    </source>
</evidence>
<name>A0A7S7RMP6_9BACT</name>
<sequence length="360" mass="41233">MKQKIKILLLFVLLQLPVQLFADYDFYNSDINNFIGRGAYLEDKVIVKKNRAGLRNQIIAYEKSKTQVEDNKTDGSLNQNKSSEVKNLLEKHNESMYFFDDTSESDSIALLLKETKQKKVSYKRYLIVIGAENYEYTDNIVYSQNTAQMFTDVAQKTLGISKSNTLELTSKNASMGRIQMKMKKLLRRVKHGDTVYFYYSGHGIPVVSQKNEPYILPIDVEPEFISEAPFFKLQNIYKTLADSKASKVVAFIDSCFSGATDGVSVIKGVAATRIKPKSVTFDTKKMVILTAGKDNQYSNMYEEKKYRLFSYFLMESMLKGRTSVKDIYSDVYIKVKDKSYEMGDMKLQEPTMSGNKAMEF</sequence>
<evidence type="ECO:0000259" key="2">
    <source>
        <dbReference type="Pfam" id="PF00656"/>
    </source>
</evidence>
<proteinExistence type="predicted"/>
<dbReference type="SUPFAM" id="SSF52129">
    <property type="entry name" value="Caspase-like"/>
    <property type="match status" value="1"/>
</dbReference>
<dbReference type="EMBL" id="CP054492">
    <property type="protein sequence ID" value="QOY51704.1"/>
    <property type="molecule type" value="Genomic_DNA"/>
</dbReference>
<keyword evidence="4" id="KW-1185">Reference proteome</keyword>
<dbReference type="AlphaFoldDB" id="A0A7S7RMP6"/>
<protein>
    <submittedName>
        <fullName evidence="3">Caspase family protein</fullName>
    </submittedName>
</protein>
<keyword evidence="1" id="KW-0732">Signal</keyword>
<feature type="domain" description="Peptidase C14 caspase" evidence="2">
    <location>
        <begin position="124"/>
        <end position="354"/>
    </location>
</feature>
<evidence type="ECO:0000313" key="4">
    <source>
        <dbReference type="Proteomes" id="UP000593994"/>
    </source>
</evidence>
<dbReference type="Proteomes" id="UP000593994">
    <property type="component" value="Chromosome"/>
</dbReference>
<dbReference type="GO" id="GO:0004197">
    <property type="term" value="F:cysteine-type endopeptidase activity"/>
    <property type="evidence" value="ECO:0007669"/>
    <property type="project" value="InterPro"/>
</dbReference>
<dbReference type="RefSeq" id="WP_194369146.1">
    <property type="nucleotide sequence ID" value="NZ_CP054492.1"/>
</dbReference>
<accession>A0A7S7RMP6</accession>